<name>A0A0C3NH97_PHLG1</name>
<accession>A0A0C3NH97</accession>
<proteinExistence type="predicted"/>
<dbReference type="EMBL" id="KN840583">
    <property type="protein sequence ID" value="KIP04179.1"/>
    <property type="molecule type" value="Genomic_DNA"/>
</dbReference>
<reference evidence="1 2" key="1">
    <citation type="journal article" date="2014" name="PLoS Genet.">
        <title>Analysis of the Phlebiopsis gigantea genome, transcriptome and secretome provides insight into its pioneer colonization strategies of wood.</title>
        <authorList>
            <person name="Hori C."/>
            <person name="Ishida T."/>
            <person name="Igarashi K."/>
            <person name="Samejima M."/>
            <person name="Suzuki H."/>
            <person name="Master E."/>
            <person name="Ferreira P."/>
            <person name="Ruiz-Duenas F.J."/>
            <person name="Held B."/>
            <person name="Canessa P."/>
            <person name="Larrondo L.F."/>
            <person name="Schmoll M."/>
            <person name="Druzhinina I.S."/>
            <person name="Kubicek C.P."/>
            <person name="Gaskell J.A."/>
            <person name="Kersten P."/>
            <person name="St John F."/>
            <person name="Glasner J."/>
            <person name="Sabat G."/>
            <person name="Splinter BonDurant S."/>
            <person name="Syed K."/>
            <person name="Yadav J."/>
            <person name="Mgbeahuruike A.C."/>
            <person name="Kovalchuk A."/>
            <person name="Asiegbu F.O."/>
            <person name="Lackner G."/>
            <person name="Hoffmeister D."/>
            <person name="Rencoret J."/>
            <person name="Gutierrez A."/>
            <person name="Sun H."/>
            <person name="Lindquist E."/>
            <person name="Barry K."/>
            <person name="Riley R."/>
            <person name="Grigoriev I.V."/>
            <person name="Henrissat B."/>
            <person name="Kues U."/>
            <person name="Berka R.M."/>
            <person name="Martinez A.T."/>
            <person name="Covert S.F."/>
            <person name="Blanchette R.A."/>
            <person name="Cullen D."/>
        </authorList>
    </citation>
    <scope>NUCLEOTIDE SEQUENCE [LARGE SCALE GENOMIC DNA]</scope>
    <source>
        <strain evidence="1 2">11061_1 CR5-6</strain>
    </source>
</reference>
<organism evidence="1 2">
    <name type="scientific">Phlebiopsis gigantea (strain 11061_1 CR5-6)</name>
    <name type="common">White-rot fungus</name>
    <name type="synonym">Peniophora gigantea</name>
    <dbReference type="NCBI Taxonomy" id="745531"/>
    <lineage>
        <taxon>Eukaryota</taxon>
        <taxon>Fungi</taxon>
        <taxon>Dikarya</taxon>
        <taxon>Basidiomycota</taxon>
        <taxon>Agaricomycotina</taxon>
        <taxon>Agaricomycetes</taxon>
        <taxon>Polyporales</taxon>
        <taxon>Phanerochaetaceae</taxon>
        <taxon>Phlebiopsis</taxon>
    </lineage>
</organism>
<dbReference type="HOGENOM" id="CLU_2469851_0_0_1"/>
<dbReference type="AlphaFoldDB" id="A0A0C3NH97"/>
<gene>
    <name evidence="1" type="ORF">PHLGIDRAFT_204806</name>
</gene>
<sequence>MAWCTAVSLTLYRPLLCRDNKVCVWSYGRPQLKSCATKNPKSSALRRRGARLERRVHSSCVLRNSGTRTGARICPRSYHTLDIMPLCR</sequence>
<keyword evidence="2" id="KW-1185">Reference proteome</keyword>
<dbReference type="Proteomes" id="UP000053257">
    <property type="component" value="Unassembled WGS sequence"/>
</dbReference>
<evidence type="ECO:0000313" key="1">
    <source>
        <dbReference type="EMBL" id="KIP04179.1"/>
    </source>
</evidence>
<protein>
    <submittedName>
        <fullName evidence="1">Uncharacterized protein</fullName>
    </submittedName>
</protein>
<evidence type="ECO:0000313" key="2">
    <source>
        <dbReference type="Proteomes" id="UP000053257"/>
    </source>
</evidence>